<dbReference type="EMBL" id="PREZ01000001">
    <property type="protein sequence ID" value="PPA71894.1"/>
    <property type="molecule type" value="Genomic_DNA"/>
</dbReference>
<keyword evidence="1" id="KW-0472">Membrane</keyword>
<accession>A0A2S5GG42</accession>
<feature type="transmembrane region" description="Helical" evidence="1">
    <location>
        <begin position="28"/>
        <end position="49"/>
    </location>
</feature>
<dbReference type="AlphaFoldDB" id="A0A2S5GG42"/>
<evidence type="ECO:0000256" key="1">
    <source>
        <dbReference type="SAM" id="Phobius"/>
    </source>
</evidence>
<keyword evidence="1" id="KW-0812">Transmembrane</keyword>
<gene>
    <name evidence="2" type="ORF">C4B60_00500</name>
</gene>
<protein>
    <submittedName>
        <fullName evidence="2">Uncharacterized protein</fullName>
    </submittedName>
</protein>
<proteinExistence type="predicted"/>
<dbReference type="Proteomes" id="UP000239047">
    <property type="component" value="Unassembled WGS sequence"/>
</dbReference>
<evidence type="ECO:0000313" key="2">
    <source>
        <dbReference type="EMBL" id="PPA71894.1"/>
    </source>
</evidence>
<organism evidence="2 3">
    <name type="scientific">Jeotgalibacillus proteolyticus</name>
    <dbReference type="NCBI Taxonomy" id="2082395"/>
    <lineage>
        <taxon>Bacteria</taxon>
        <taxon>Bacillati</taxon>
        <taxon>Bacillota</taxon>
        <taxon>Bacilli</taxon>
        <taxon>Bacillales</taxon>
        <taxon>Caryophanaceae</taxon>
        <taxon>Jeotgalibacillus</taxon>
    </lineage>
</organism>
<evidence type="ECO:0000313" key="3">
    <source>
        <dbReference type="Proteomes" id="UP000239047"/>
    </source>
</evidence>
<reference evidence="2 3" key="1">
    <citation type="submission" date="2018-02" db="EMBL/GenBank/DDBJ databases">
        <title>Jeotgalibacillus proteolyticum sp. nov. a protease producing bacterium isolated from ocean sediments of Laizhou Bay.</title>
        <authorList>
            <person name="Li Y."/>
        </authorList>
    </citation>
    <scope>NUCLEOTIDE SEQUENCE [LARGE SCALE GENOMIC DNA]</scope>
    <source>
        <strain evidence="2 3">22-7</strain>
    </source>
</reference>
<feature type="transmembrane region" description="Helical" evidence="1">
    <location>
        <begin position="114"/>
        <end position="138"/>
    </location>
</feature>
<name>A0A2S5GG42_9BACL</name>
<comment type="caution">
    <text evidence="2">The sequence shown here is derived from an EMBL/GenBank/DDBJ whole genome shotgun (WGS) entry which is preliminary data.</text>
</comment>
<keyword evidence="3" id="KW-1185">Reference proteome</keyword>
<feature type="transmembrane region" description="Helical" evidence="1">
    <location>
        <begin position="61"/>
        <end position="82"/>
    </location>
</feature>
<keyword evidence="1" id="KW-1133">Transmembrane helix</keyword>
<sequence>MFILVNVLSEPLVTESGLTSGGNGNPGLFPVVFLYPFLIFFIYGTTVILKNWISYKFITKNLYYLSVVSFFGVLISSISVYYRASKFRYFIVHKNSSFTDVSQISLLNTFSNSIFFNFFTFLLVIILSLFIASTWVLLKTKRDEIKIN</sequence>